<accession>A0ABW6W7M0</accession>
<keyword evidence="3" id="KW-1185">Reference proteome</keyword>
<gene>
    <name evidence="2" type="ORF">ACFY35_07720</name>
</gene>
<name>A0ABW6W7M0_9ACTN</name>
<dbReference type="RefSeq" id="WP_211216445.1">
    <property type="nucleotide sequence ID" value="NZ_JBIAZU010000001.1"/>
</dbReference>
<evidence type="ECO:0000256" key="1">
    <source>
        <dbReference type="SAM" id="MobiDB-lite"/>
    </source>
</evidence>
<evidence type="ECO:0000313" key="2">
    <source>
        <dbReference type="EMBL" id="MFF5289310.1"/>
    </source>
</evidence>
<protein>
    <submittedName>
        <fullName evidence="2">Uncharacterized protein</fullName>
    </submittedName>
</protein>
<reference evidence="2 3" key="1">
    <citation type="submission" date="2024-10" db="EMBL/GenBank/DDBJ databases">
        <title>The Natural Products Discovery Center: Release of the First 8490 Sequenced Strains for Exploring Actinobacteria Biosynthetic Diversity.</title>
        <authorList>
            <person name="Kalkreuter E."/>
            <person name="Kautsar S.A."/>
            <person name="Yang D."/>
            <person name="Bader C.D."/>
            <person name="Teijaro C.N."/>
            <person name="Fluegel L."/>
            <person name="Davis C.M."/>
            <person name="Simpson J.R."/>
            <person name="Lauterbach L."/>
            <person name="Steele A.D."/>
            <person name="Gui C."/>
            <person name="Meng S."/>
            <person name="Li G."/>
            <person name="Viehrig K."/>
            <person name="Ye F."/>
            <person name="Su P."/>
            <person name="Kiefer A.F."/>
            <person name="Nichols A."/>
            <person name="Cepeda A.J."/>
            <person name="Yan W."/>
            <person name="Fan B."/>
            <person name="Jiang Y."/>
            <person name="Adhikari A."/>
            <person name="Zheng C.-J."/>
            <person name="Schuster L."/>
            <person name="Cowan T.M."/>
            <person name="Smanski M.J."/>
            <person name="Chevrette M.G."/>
            <person name="De Carvalho L.P.S."/>
            <person name="Shen B."/>
        </authorList>
    </citation>
    <scope>NUCLEOTIDE SEQUENCE [LARGE SCALE GENOMIC DNA]</scope>
    <source>
        <strain evidence="2 3">NPDC000087</strain>
    </source>
</reference>
<dbReference type="EMBL" id="JBIAZU010000001">
    <property type="protein sequence ID" value="MFF5289310.1"/>
    <property type="molecule type" value="Genomic_DNA"/>
</dbReference>
<evidence type="ECO:0000313" key="3">
    <source>
        <dbReference type="Proteomes" id="UP001602245"/>
    </source>
</evidence>
<dbReference type="Proteomes" id="UP001602245">
    <property type="component" value="Unassembled WGS sequence"/>
</dbReference>
<proteinExistence type="predicted"/>
<feature type="region of interest" description="Disordered" evidence="1">
    <location>
        <begin position="43"/>
        <end position="88"/>
    </location>
</feature>
<sequence length="88" mass="9517">MREPHWHPVTAEMGYVACVFSRRDGMLSEYVLNPGDVGYRATATAFSADRRPAQPGRPGRLSTPGDAGPAHQGRPSRAQPTAMRPSVV</sequence>
<organism evidence="2 3">
    <name type="scientific">Paractinoplanes globisporus</name>
    <dbReference type="NCBI Taxonomy" id="113565"/>
    <lineage>
        <taxon>Bacteria</taxon>
        <taxon>Bacillati</taxon>
        <taxon>Actinomycetota</taxon>
        <taxon>Actinomycetes</taxon>
        <taxon>Micromonosporales</taxon>
        <taxon>Micromonosporaceae</taxon>
        <taxon>Paractinoplanes</taxon>
    </lineage>
</organism>
<comment type="caution">
    <text evidence="2">The sequence shown here is derived from an EMBL/GenBank/DDBJ whole genome shotgun (WGS) entry which is preliminary data.</text>
</comment>